<dbReference type="Proteomes" id="UP001367676">
    <property type="component" value="Unassembled WGS sequence"/>
</dbReference>
<dbReference type="AlphaFoldDB" id="A0AAN9TJ44"/>
<protein>
    <recommendedName>
        <fullName evidence="6">Mediator of RNA polymerase II transcription subunit 17</fullName>
    </recommendedName>
    <alternativeName>
        <fullName evidence="6">Mediator complex subunit 17</fullName>
    </alternativeName>
</protein>
<sequence length="648" mass="71757">MAHSINVNVCVETPAESIIQEITYDGQEIYQPPLSMSENLTRLAQKIDFSKPITEDIKSESGDEKSEDSVPDTASSSAISNPFEAIASKIRNAATEISVLVDVLNVAREKNYMVLDPVPQEATQDVKPMAQIYSRKKALLQAGTILTSAAERLKTSQNETSRTRSTDDFHIELLRLRQNWRLKKVSNSIIGDLSYRTAGSKFPQTGTFEVTKADDNVPPSSTDGNGSPPPSTVVPSPQQSALRVTIPTELQGVAYILVLCQKDDEKLFTTSMNLLSNSTAPPNPDMPWQQKLEAAQNVLFCKELFNQLAKEAVQLQASIPHMVIGNQITATVLPGIQLVIGLCHSSGSENSKSNNSSSTKSAPPKSNHDHVLEHSLHQLLREVHYKNTHHPFPHPSSGPLGPSKKRYLAGPNAADRYELLSLTKNPTLLEQIIEQAQHFFMRIRAEQVLDTIAKQIKDPMIISHWNSLNSPTLSCVKVTIISHGFDFMCRTSLMIQVLQKSFRCICKDGKVMNLSYEAQELRDLILCQVYHHQMMGVQNIAKSMGWQLLASTPHLGIGNVEPLGNASSCILASPFGDRLIAVRCEPQGKVYVSIAHSPRKDFLSGPLAKERKWENLGSPFKEVRWDKMEGKNFLNKMELLMASLTSSS</sequence>
<gene>
    <name evidence="6" type="primary">MED17</name>
    <name evidence="8" type="ORF">V9T40_009916</name>
</gene>
<keyword evidence="3 6" id="KW-0805">Transcription regulation</keyword>
<keyword evidence="6" id="KW-0010">Activator</keyword>
<evidence type="ECO:0000256" key="5">
    <source>
        <dbReference type="ARBA" id="ARBA00023242"/>
    </source>
</evidence>
<dbReference type="PANTHER" id="PTHR13114">
    <property type="entry name" value="MEDIATOR OF RNA POLYMERASE II TRANSCRIPTION SUBUNIT 17"/>
    <property type="match status" value="1"/>
</dbReference>
<dbReference type="InterPro" id="IPR019313">
    <property type="entry name" value="Mediator_Med17"/>
</dbReference>
<comment type="subcellular location">
    <subcellularLocation>
        <location evidence="1 6">Nucleus</location>
    </subcellularLocation>
</comment>
<feature type="region of interest" description="Disordered" evidence="7">
    <location>
        <begin position="387"/>
        <end position="407"/>
    </location>
</feature>
<comment type="function">
    <text evidence="6">Component of the Mediator complex, a coactivator involved in the regulated transcription of nearly all RNA polymerase II-dependent genes. Mediator functions as a bridge to convey information from gene-specific regulatory proteins to the basal RNA polymerase II transcription machinery. Mediator is recruited to promoters by direct interactions with regulatory proteins and serves as a scaffold for the assembly of a functional preinitiation complex with RNA polymerase II and the general transcription factors.</text>
</comment>
<proteinExistence type="inferred from homology"/>
<evidence type="ECO:0000256" key="6">
    <source>
        <dbReference type="RuleBase" id="RU364140"/>
    </source>
</evidence>
<evidence type="ECO:0000256" key="2">
    <source>
        <dbReference type="ARBA" id="ARBA00005635"/>
    </source>
</evidence>
<dbReference type="GO" id="GO:0016592">
    <property type="term" value="C:mediator complex"/>
    <property type="evidence" value="ECO:0007669"/>
    <property type="project" value="InterPro"/>
</dbReference>
<evidence type="ECO:0000256" key="7">
    <source>
        <dbReference type="SAM" id="MobiDB-lite"/>
    </source>
</evidence>
<dbReference type="Pfam" id="PF10156">
    <property type="entry name" value="Med17"/>
    <property type="match status" value="1"/>
</dbReference>
<comment type="caution">
    <text evidence="8">The sequence shown here is derived from an EMBL/GenBank/DDBJ whole genome shotgun (WGS) entry which is preliminary data.</text>
</comment>
<evidence type="ECO:0000256" key="4">
    <source>
        <dbReference type="ARBA" id="ARBA00023163"/>
    </source>
</evidence>
<dbReference type="GO" id="GO:0003712">
    <property type="term" value="F:transcription coregulator activity"/>
    <property type="evidence" value="ECO:0007669"/>
    <property type="project" value="InterPro"/>
</dbReference>
<evidence type="ECO:0000313" key="8">
    <source>
        <dbReference type="EMBL" id="KAK7597691.1"/>
    </source>
</evidence>
<keyword evidence="9" id="KW-1185">Reference proteome</keyword>
<accession>A0AAN9TJ44</accession>
<feature type="region of interest" description="Disordered" evidence="7">
    <location>
        <begin position="54"/>
        <end position="77"/>
    </location>
</feature>
<feature type="compositionally biased region" description="Low complexity" evidence="7">
    <location>
        <begin position="348"/>
        <end position="365"/>
    </location>
</feature>
<feature type="compositionally biased region" description="Basic and acidic residues" evidence="7">
    <location>
        <begin position="54"/>
        <end position="68"/>
    </location>
</feature>
<dbReference type="GO" id="GO:0070847">
    <property type="term" value="C:core mediator complex"/>
    <property type="evidence" value="ECO:0007669"/>
    <property type="project" value="TreeGrafter"/>
</dbReference>
<feature type="region of interest" description="Disordered" evidence="7">
    <location>
        <begin position="348"/>
        <end position="369"/>
    </location>
</feature>
<name>A0AAN9TJ44_9HEMI</name>
<organism evidence="8 9">
    <name type="scientific">Parthenolecanium corni</name>
    <dbReference type="NCBI Taxonomy" id="536013"/>
    <lineage>
        <taxon>Eukaryota</taxon>
        <taxon>Metazoa</taxon>
        <taxon>Ecdysozoa</taxon>
        <taxon>Arthropoda</taxon>
        <taxon>Hexapoda</taxon>
        <taxon>Insecta</taxon>
        <taxon>Pterygota</taxon>
        <taxon>Neoptera</taxon>
        <taxon>Paraneoptera</taxon>
        <taxon>Hemiptera</taxon>
        <taxon>Sternorrhyncha</taxon>
        <taxon>Coccoidea</taxon>
        <taxon>Coccidae</taxon>
        <taxon>Parthenolecanium</taxon>
    </lineage>
</organism>
<comment type="subunit">
    <text evidence="6">Component of the Mediator complex.</text>
</comment>
<evidence type="ECO:0000256" key="3">
    <source>
        <dbReference type="ARBA" id="ARBA00023015"/>
    </source>
</evidence>
<evidence type="ECO:0000256" key="1">
    <source>
        <dbReference type="ARBA" id="ARBA00004123"/>
    </source>
</evidence>
<keyword evidence="4 6" id="KW-0804">Transcription</keyword>
<evidence type="ECO:0000313" key="9">
    <source>
        <dbReference type="Proteomes" id="UP001367676"/>
    </source>
</evidence>
<dbReference type="GO" id="GO:0006357">
    <property type="term" value="P:regulation of transcription by RNA polymerase II"/>
    <property type="evidence" value="ECO:0007669"/>
    <property type="project" value="InterPro"/>
</dbReference>
<feature type="region of interest" description="Disordered" evidence="7">
    <location>
        <begin position="210"/>
        <end position="238"/>
    </location>
</feature>
<reference evidence="8 9" key="1">
    <citation type="submission" date="2024-03" db="EMBL/GenBank/DDBJ databases">
        <title>Adaptation during the transition from Ophiocordyceps entomopathogen to insect associate is accompanied by gene loss and intensified selection.</title>
        <authorList>
            <person name="Ward C.M."/>
            <person name="Onetto C.A."/>
            <person name="Borneman A.R."/>
        </authorList>
    </citation>
    <scope>NUCLEOTIDE SEQUENCE [LARGE SCALE GENOMIC DNA]</scope>
    <source>
        <strain evidence="8">AWRI1</strain>
        <tissue evidence="8">Single Adult Female</tissue>
    </source>
</reference>
<comment type="similarity">
    <text evidence="2 6">Belongs to the Mediator complex subunit 17 family.</text>
</comment>
<dbReference type="PANTHER" id="PTHR13114:SF7">
    <property type="entry name" value="MEDIATOR OF RNA POLYMERASE II TRANSCRIPTION SUBUNIT 17"/>
    <property type="match status" value="1"/>
</dbReference>
<dbReference type="EMBL" id="JBBCAQ010000017">
    <property type="protein sequence ID" value="KAK7597691.1"/>
    <property type="molecule type" value="Genomic_DNA"/>
</dbReference>
<keyword evidence="5 6" id="KW-0539">Nucleus</keyword>